<dbReference type="InterPro" id="IPR018775">
    <property type="entry name" value="RlaP"/>
</dbReference>
<dbReference type="Proteomes" id="UP000031982">
    <property type="component" value="Unassembled WGS sequence"/>
</dbReference>
<evidence type="ECO:0008006" key="3">
    <source>
        <dbReference type="Google" id="ProtNLM"/>
    </source>
</evidence>
<organism evidence="1 2">
    <name type="scientific">Bacillus badius</name>
    <dbReference type="NCBI Taxonomy" id="1455"/>
    <lineage>
        <taxon>Bacteria</taxon>
        <taxon>Bacillati</taxon>
        <taxon>Bacillota</taxon>
        <taxon>Bacilli</taxon>
        <taxon>Bacillales</taxon>
        <taxon>Bacillaceae</taxon>
        <taxon>Pseudobacillus</taxon>
    </lineage>
</organism>
<sequence>MKEIIQSKLSEIEETYAVKILYAVESGSRAWGFPSKDSDFDVRFIYIHRPEWYLSIDPQGTGAKRDVIEEPISDLLDISGWEITKALRLFRKSNPSLLEWLRSDIIYCQKGSLVDRMRSLESEVFYPHSLFYHYLNMAKTNDRGYLQGPEVRVKKYFYVLRPILACKWMENYHTAPPISFHELMAAIVPEGELKSKVDYLLHLKSLGEESDSQPRIQVINDFVENEMKHLEEYIKTLTVETKDPTAKLNDLFRSVLAEVWQ</sequence>
<comment type="caution">
    <text evidence="1">The sequence shown here is derived from an EMBL/GenBank/DDBJ whole genome shotgun (WGS) entry which is preliminary data.</text>
</comment>
<protein>
    <recommendedName>
        <fullName evidence="3">Nucleotidyltransferase</fullName>
    </recommendedName>
</protein>
<evidence type="ECO:0000313" key="2">
    <source>
        <dbReference type="Proteomes" id="UP000031982"/>
    </source>
</evidence>
<gene>
    <name evidence="1" type="ORF">SD77_3976</name>
</gene>
<dbReference type="RefSeq" id="WP_041095632.1">
    <property type="nucleotide sequence ID" value="NZ_JARTHD010000010.1"/>
</dbReference>
<accession>A0ABR5AU75</accession>
<evidence type="ECO:0000313" key="1">
    <source>
        <dbReference type="EMBL" id="KIL78296.1"/>
    </source>
</evidence>
<name>A0ABR5AU75_BACBA</name>
<reference evidence="1 2" key="1">
    <citation type="submission" date="2015-01" db="EMBL/GenBank/DDBJ databases">
        <title>Genome Assembly of Bacillus badius MTCC 1458.</title>
        <authorList>
            <person name="Verma A."/>
            <person name="Khatri I."/>
            <person name="Mual P."/>
            <person name="Subramanian S."/>
            <person name="Krishnamurthi S."/>
        </authorList>
    </citation>
    <scope>NUCLEOTIDE SEQUENCE [LARGE SCALE GENOMIC DNA]</scope>
    <source>
        <strain evidence="1 2">MTCC 1458</strain>
    </source>
</reference>
<dbReference type="Pfam" id="PF10127">
    <property type="entry name" value="RlaP"/>
    <property type="match status" value="1"/>
</dbReference>
<keyword evidence="2" id="KW-1185">Reference proteome</keyword>
<proteinExistence type="predicted"/>
<dbReference type="PANTHER" id="PTHR34817:SF2">
    <property type="entry name" value="NUCLEOTIDYLTRANSFERASE"/>
    <property type="match status" value="1"/>
</dbReference>
<dbReference type="EMBL" id="JXLP01000009">
    <property type="protein sequence ID" value="KIL78296.1"/>
    <property type="molecule type" value="Genomic_DNA"/>
</dbReference>
<dbReference type="PANTHER" id="PTHR34817">
    <property type="entry name" value="NUCLEOTIDYLTRANSFERASE"/>
    <property type="match status" value="1"/>
</dbReference>